<sequence length="209" mass="24619">MKSFDILDETKKKRILDAAINEFAENSYEQASTNRIVKSAQIGKGMLFHYFKTKQSLYEYLISHAIQIMEEFSVLYIDDSEPDFIERMKGSAKLKIGIYEQHPDLFHFIGQVMLEKESKVPATLAHRLHQMQLEGMARMFNGIDTEKFREDVDSDEILKLIGWSIEGYSQELLAKLDGQNFAELELEPYWKEFYAFLEMLKRIYYKQEV</sequence>
<name>A0ABU4FVK7_9BACL</name>
<dbReference type="Proteomes" id="UP001280629">
    <property type="component" value="Unassembled WGS sequence"/>
</dbReference>
<dbReference type="InterPro" id="IPR009057">
    <property type="entry name" value="Homeodomain-like_sf"/>
</dbReference>
<dbReference type="InterPro" id="IPR036271">
    <property type="entry name" value="Tet_transcr_reg_TetR-rel_C_sf"/>
</dbReference>
<keyword evidence="1 2" id="KW-0238">DNA-binding</keyword>
<dbReference type="PROSITE" id="PS50977">
    <property type="entry name" value="HTH_TETR_2"/>
    <property type="match status" value="1"/>
</dbReference>
<evidence type="ECO:0000259" key="3">
    <source>
        <dbReference type="PROSITE" id="PS50977"/>
    </source>
</evidence>
<dbReference type="PANTHER" id="PTHR30328:SF54">
    <property type="entry name" value="HTH-TYPE TRANSCRIPTIONAL REPRESSOR SCO4008"/>
    <property type="match status" value="1"/>
</dbReference>
<dbReference type="InterPro" id="IPR050109">
    <property type="entry name" value="HTH-type_TetR-like_transc_reg"/>
</dbReference>
<evidence type="ECO:0000313" key="5">
    <source>
        <dbReference type="Proteomes" id="UP001280629"/>
    </source>
</evidence>
<dbReference type="Gene3D" id="1.10.357.10">
    <property type="entry name" value="Tetracycline Repressor, domain 2"/>
    <property type="match status" value="1"/>
</dbReference>
<dbReference type="RefSeq" id="WP_317933993.1">
    <property type="nucleotide sequence ID" value="NZ_JAUBDH010000001.1"/>
</dbReference>
<reference evidence="4 5" key="1">
    <citation type="submission" date="2023-06" db="EMBL/GenBank/DDBJ databases">
        <title>Sporosarcina sp. nov., isolated from Korean traditional fermented seafood 'Jeotgal'.</title>
        <authorList>
            <person name="Yang A.-I."/>
            <person name="Shin N.-R."/>
        </authorList>
    </citation>
    <scope>NUCLEOTIDE SEQUENCE [LARGE SCALE GENOMIC DNA]</scope>
    <source>
        <strain evidence="4 5">KCTC3840</strain>
    </source>
</reference>
<dbReference type="SUPFAM" id="SSF46689">
    <property type="entry name" value="Homeodomain-like"/>
    <property type="match status" value="1"/>
</dbReference>
<dbReference type="InterPro" id="IPR023772">
    <property type="entry name" value="DNA-bd_HTH_TetR-type_CS"/>
</dbReference>
<gene>
    <name evidence="4" type="ORF">QT716_01690</name>
</gene>
<feature type="domain" description="HTH tetR-type" evidence="3">
    <location>
        <begin position="9"/>
        <end position="69"/>
    </location>
</feature>
<comment type="caution">
    <text evidence="4">The sequence shown here is derived from an EMBL/GenBank/DDBJ whole genome shotgun (WGS) entry which is preliminary data.</text>
</comment>
<evidence type="ECO:0000256" key="1">
    <source>
        <dbReference type="ARBA" id="ARBA00023125"/>
    </source>
</evidence>
<protein>
    <submittedName>
        <fullName evidence="4">TetR/AcrR family transcriptional regulator</fullName>
    </submittedName>
</protein>
<feature type="DNA-binding region" description="H-T-H motif" evidence="2">
    <location>
        <begin position="32"/>
        <end position="51"/>
    </location>
</feature>
<dbReference type="SUPFAM" id="SSF48498">
    <property type="entry name" value="Tetracyclin repressor-like, C-terminal domain"/>
    <property type="match status" value="1"/>
</dbReference>
<keyword evidence="5" id="KW-1185">Reference proteome</keyword>
<dbReference type="PROSITE" id="PS01081">
    <property type="entry name" value="HTH_TETR_1"/>
    <property type="match status" value="1"/>
</dbReference>
<organism evidence="4 5">
    <name type="scientific">Sporosarcina aquimarina</name>
    <dbReference type="NCBI Taxonomy" id="114975"/>
    <lineage>
        <taxon>Bacteria</taxon>
        <taxon>Bacillati</taxon>
        <taxon>Bacillota</taxon>
        <taxon>Bacilli</taxon>
        <taxon>Bacillales</taxon>
        <taxon>Caryophanaceae</taxon>
        <taxon>Sporosarcina</taxon>
    </lineage>
</organism>
<dbReference type="PANTHER" id="PTHR30328">
    <property type="entry name" value="TRANSCRIPTIONAL REPRESSOR"/>
    <property type="match status" value="1"/>
</dbReference>
<accession>A0ABU4FVK7</accession>
<dbReference type="InterPro" id="IPR001647">
    <property type="entry name" value="HTH_TetR"/>
</dbReference>
<dbReference type="PRINTS" id="PR00455">
    <property type="entry name" value="HTHTETR"/>
</dbReference>
<dbReference type="EMBL" id="JAUBDH010000001">
    <property type="protein sequence ID" value="MDW0108755.1"/>
    <property type="molecule type" value="Genomic_DNA"/>
</dbReference>
<dbReference type="Pfam" id="PF00440">
    <property type="entry name" value="TetR_N"/>
    <property type="match status" value="1"/>
</dbReference>
<dbReference type="Gene3D" id="1.10.10.60">
    <property type="entry name" value="Homeodomain-like"/>
    <property type="match status" value="1"/>
</dbReference>
<evidence type="ECO:0000256" key="2">
    <source>
        <dbReference type="PROSITE-ProRule" id="PRU00335"/>
    </source>
</evidence>
<evidence type="ECO:0000313" key="4">
    <source>
        <dbReference type="EMBL" id="MDW0108755.1"/>
    </source>
</evidence>
<proteinExistence type="predicted"/>